<reference evidence="2 3" key="1">
    <citation type="submission" date="2024-04" db="EMBL/GenBank/DDBJ databases">
        <title>Draft genome sequence of Pseudophaeobacter arcticus NBRC 116598.</title>
        <authorList>
            <person name="Miyakawa T."/>
            <person name="Kusuya Y."/>
            <person name="Miura T."/>
        </authorList>
    </citation>
    <scope>NUCLEOTIDE SEQUENCE [LARGE SCALE GENOMIC DNA]</scope>
    <source>
        <strain evidence="2 3">SU-CL00105</strain>
    </source>
</reference>
<dbReference type="InterPro" id="IPR029045">
    <property type="entry name" value="ClpP/crotonase-like_dom_sf"/>
</dbReference>
<evidence type="ECO:0000313" key="3">
    <source>
        <dbReference type="Proteomes" id="UP001441944"/>
    </source>
</evidence>
<keyword evidence="1" id="KW-0732">Signal</keyword>
<proteinExistence type="predicted"/>
<dbReference type="RefSeq" id="WP_353400302.1">
    <property type="nucleotide sequence ID" value="NZ_BAABWU010000008.1"/>
</dbReference>
<evidence type="ECO:0000313" key="2">
    <source>
        <dbReference type="EMBL" id="GAA6196924.1"/>
    </source>
</evidence>
<dbReference type="Proteomes" id="UP001441944">
    <property type="component" value="Unassembled WGS sequence"/>
</dbReference>
<sequence>MIRSIIAATLALSPLSLMAKERMSDKFEVEGSVLIYDTEEANGEILDDDIRALKLSLRKHTDVTELHLNSSGGSVHAGAEMAAIVMKYRLDTYVEEECTSACVDVFLAGNRRQMASGAKIGFHQRSWAAQAVQRYYRKYRARNDWGTPFEFGSWIYGDTQTEVHAHLVYMISRGVEPGFVVSTLKAKSDEIWYPSHEELSAAGVLREAVPGVVPLQRVPVAQAEQLPLAAPEVKKQR</sequence>
<name>A0ABQ0AM31_9RHOB</name>
<organism evidence="2 3">
    <name type="scientific">Pseudophaeobacter arcticus</name>
    <dbReference type="NCBI Taxonomy" id="385492"/>
    <lineage>
        <taxon>Bacteria</taxon>
        <taxon>Pseudomonadati</taxon>
        <taxon>Pseudomonadota</taxon>
        <taxon>Alphaproteobacteria</taxon>
        <taxon>Rhodobacterales</taxon>
        <taxon>Paracoccaceae</taxon>
        <taxon>Pseudophaeobacter</taxon>
    </lineage>
</organism>
<gene>
    <name evidence="2" type="ORF">NBRC116598_23680</name>
</gene>
<feature type="signal peptide" evidence="1">
    <location>
        <begin position="1"/>
        <end position="19"/>
    </location>
</feature>
<evidence type="ECO:0008006" key="4">
    <source>
        <dbReference type="Google" id="ProtNLM"/>
    </source>
</evidence>
<dbReference type="Gene3D" id="3.90.226.10">
    <property type="entry name" value="2-enoyl-CoA Hydratase, Chain A, domain 1"/>
    <property type="match status" value="1"/>
</dbReference>
<feature type="chain" id="PRO_5047007949" description="ATP-dependent protease ClpP, protease subunit" evidence="1">
    <location>
        <begin position="20"/>
        <end position="237"/>
    </location>
</feature>
<keyword evidence="3" id="KW-1185">Reference proteome</keyword>
<protein>
    <recommendedName>
        <fullName evidence="4">ATP-dependent protease ClpP, protease subunit</fullName>
    </recommendedName>
</protein>
<evidence type="ECO:0000256" key="1">
    <source>
        <dbReference type="SAM" id="SignalP"/>
    </source>
</evidence>
<dbReference type="SUPFAM" id="SSF52096">
    <property type="entry name" value="ClpP/crotonase"/>
    <property type="match status" value="1"/>
</dbReference>
<dbReference type="EMBL" id="BAABWU010000008">
    <property type="protein sequence ID" value="GAA6196924.1"/>
    <property type="molecule type" value="Genomic_DNA"/>
</dbReference>
<comment type="caution">
    <text evidence="2">The sequence shown here is derived from an EMBL/GenBank/DDBJ whole genome shotgun (WGS) entry which is preliminary data.</text>
</comment>
<accession>A0ABQ0AM31</accession>